<dbReference type="InterPro" id="IPR002110">
    <property type="entry name" value="Ankyrin_rpt"/>
</dbReference>
<dbReference type="SMART" id="SM00248">
    <property type="entry name" value="ANK"/>
    <property type="match status" value="3"/>
</dbReference>
<proteinExistence type="predicted"/>
<organism evidence="1 2">
    <name type="scientific">Nyssa sinensis</name>
    <dbReference type="NCBI Taxonomy" id="561372"/>
    <lineage>
        <taxon>Eukaryota</taxon>
        <taxon>Viridiplantae</taxon>
        <taxon>Streptophyta</taxon>
        <taxon>Embryophyta</taxon>
        <taxon>Tracheophyta</taxon>
        <taxon>Spermatophyta</taxon>
        <taxon>Magnoliopsida</taxon>
        <taxon>eudicotyledons</taxon>
        <taxon>Gunneridae</taxon>
        <taxon>Pentapetalae</taxon>
        <taxon>asterids</taxon>
        <taxon>Cornales</taxon>
        <taxon>Nyssaceae</taxon>
        <taxon>Nyssa</taxon>
    </lineage>
</organism>
<sequence>MASPQRERYLHIAALKGDWKAAKGIIGQYPELVNARITQGQETALHVAAAAGHVHFVKKLVDEMDEHDLETENRMGNTALSFAAATGKVRIAKYMVEKNPGLASIRVRGPGAKSPLYYAALSGQRDMVQYLLGCGEVWNNLLDQDMIELLNTCIISNFYDAALRILKDHLHLALARDGLNNETPLDVLARKPPAFAGGNQRGLWETIIHACHNQKLKTKYLELLECLWGQVIPQEDMEISNITESIVPLLFVAAERGNDIFLVQLLRSYPDFILKGRSRN</sequence>
<dbReference type="Pfam" id="PF12796">
    <property type="entry name" value="Ank_2"/>
    <property type="match status" value="1"/>
</dbReference>
<dbReference type="Gene3D" id="1.25.40.20">
    <property type="entry name" value="Ankyrin repeat-containing domain"/>
    <property type="match status" value="1"/>
</dbReference>
<dbReference type="InterPro" id="IPR036770">
    <property type="entry name" value="Ankyrin_rpt-contain_sf"/>
</dbReference>
<keyword evidence="2" id="KW-1185">Reference proteome</keyword>
<reference evidence="1 2" key="1">
    <citation type="submission" date="2019-09" db="EMBL/GenBank/DDBJ databases">
        <title>A chromosome-level genome assembly of the Chinese tupelo Nyssa sinensis.</title>
        <authorList>
            <person name="Yang X."/>
            <person name="Kang M."/>
            <person name="Yang Y."/>
            <person name="Xiong H."/>
            <person name="Wang M."/>
            <person name="Zhang Z."/>
            <person name="Wang Z."/>
            <person name="Wu H."/>
            <person name="Ma T."/>
            <person name="Liu J."/>
            <person name="Xi Z."/>
        </authorList>
    </citation>
    <scope>NUCLEOTIDE SEQUENCE [LARGE SCALE GENOMIC DNA]</scope>
    <source>
        <strain evidence="1">J267</strain>
        <tissue evidence="1">Leaf</tissue>
    </source>
</reference>
<evidence type="ECO:0000313" key="2">
    <source>
        <dbReference type="Proteomes" id="UP000325577"/>
    </source>
</evidence>
<dbReference type="Proteomes" id="UP000325577">
    <property type="component" value="Linkage Group LG13"/>
</dbReference>
<name>A0A5J5BJ84_9ASTE</name>
<protein>
    <submittedName>
        <fullName evidence="1">Uncharacterized protein</fullName>
    </submittedName>
</protein>
<dbReference type="SUPFAM" id="SSF48403">
    <property type="entry name" value="Ankyrin repeat"/>
    <property type="match status" value="1"/>
</dbReference>
<evidence type="ECO:0000313" key="1">
    <source>
        <dbReference type="EMBL" id="KAA8541201.1"/>
    </source>
</evidence>
<dbReference type="PANTHER" id="PTHR24121:SF21">
    <property type="entry name" value="ANKYRIN REPEAT FAMILY PROTEIN"/>
    <property type="match status" value="1"/>
</dbReference>
<dbReference type="AlphaFoldDB" id="A0A5J5BJ84"/>
<dbReference type="PANTHER" id="PTHR24121">
    <property type="entry name" value="NO MECHANORECEPTOR POTENTIAL C, ISOFORM D-RELATED"/>
    <property type="match status" value="1"/>
</dbReference>
<dbReference type="OrthoDB" id="1717996at2759"/>
<gene>
    <name evidence="1" type="ORF">F0562_025192</name>
</gene>
<accession>A0A5J5BJ84</accession>
<dbReference type="EMBL" id="CM018036">
    <property type="protein sequence ID" value="KAA8541201.1"/>
    <property type="molecule type" value="Genomic_DNA"/>
</dbReference>
<dbReference type="Pfam" id="PF00023">
    <property type="entry name" value="Ank"/>
    <property type="match status" value="1"/>
</dbReference>